<dbReference type="Proteomes" id="UP000256343">
    <property type="component" value="Unassembled WGS sequence"/>
</dbReference>
<reference evidence="2 5" key="2">
    <citation type="submission" date="2018-07" db="EMBL/GenBank/DDBJ databases">
        <title>Genomic Encyclopedia of Archaeal and Bacterial Type Strains, Phase II (KMG-II): from individual species to whole genera.</title>
        <authorList>
            <person name="Goeker M."/>
        </authorList>
    </citation>
    <scope>NUCLEOTIDE SEQUENCE [LARGE SCALE GENOMIC DNA]</scope>
    <source>
        <strain evidence="2 5">JA575</strain>
    </source>
</reference>
<name>A0A336JQX1_9BRAD</name>
<evidence type="ECO:0000256" key="1">
    <source>
        <dbReference type="SAM" id="SignalP"/>
    </source>
</evidence>
<dbReference type="EMBL" id="UFQQ01000008">
    <property type="protein sequence ID" value="SSW90766.1"/>
    <property type="molecule type" value="Genomic_DNA"/>
</dbReference>
<evidence type="ECO:0000313" key="3">
    <source>
        <dbReference type="EMBL" id="SSW90766.1"/>
    </source>
</evidence>
<sequence>MSPGSGRRRRALGNHLLVVLALAAPSLASAQEPKRVQTVKVHAEPDGSGVLYEIRPDGQVIIDWDAAETLAVSKADRILLPIATVMLAIRDGTWKPAAPKK</sequence>
<protein>
    <submittedName>
        <fullName evidence="3">Uncharacterized protein</fullName>
    </submittedName>
</protein>
<evidence type="ECO:0000313" key="2">
    <source>
        <dbReference type="EMBL" id="RED36206.1"/>
    </source>
</evidence>
<dbReference type="EMBL" id="QRDT01000008">
    <property type="protein sequence ID" value="RED36206.1"/>
    <property type="molecule type" value="Genomic_DNA"/>
</dbReference>
<feature type="signal peptide" evidence="1">
    <location>
        <begin position="1"/>
        <end position="30"/>
    </location>
</feature>
<evidence type="ECO:0000313" key="4">
    <source>
        <dbReference type="Proteomes" id="UP000252631"/>
    </source>
</evidence>
<accession>A0A336JQX1</accession>
<organism evidence="3 4">
    <name type="scientific">Rhodopseudomonas pentothenatexigens</name>
    <dbReference type="NCBI Taxonomy" id="999699"/>
    <lineage>
        <taxon>Bacteria</taxon>
        <taxon>Pseudomonadati</taxon>
        <taxon>Pseudomonadota</taxon>
        <taxon>Alphaproteobacteria</taxon>
        <taxon>Hyphomicrobiales</taxon>
        <taxon>Nitrobacteraceae</taxon>
        <taxon>Rhodopseudomonas</taxon>
    </lineage>
</organism>
<keyword evidence="1" id="KW-0732">Signal</keyword>
<evidence type="ECO:0000313" key="5">
    <source>
        <dbReference type="Proteomes" id="UP000256343"/>
    </source>
</evidence>
<feature type="chain" id="PRO_5016280397" evidence="1">
    <location>
        <begin position="31"/>
        <end position="101"/>
    </location>
</feature>
<dbReference type="RefSeq" id="WP_244601236.1">
    <property type="nucleotide sequence ID" value="NZ_QRDT01000008.1"/>
</dbReference>
<reference evidence="3 4" key="1">
    <citation type="submission" date="2017-08" db="EMBL/GenBank/DDBJ databases">
        <authorList>
            <person name="de Groot N.N."/>
        </authorList>
    </citation>
    <scope>NUCLEOTIDE SEQUENCE [LARGE SCALE GENOMIC DNA]</scope>
    <source>
        <strain evidence="3 4">JA575</strain>
    </source>
</reference>
<keyword evidence="5" id="KW-1185">Reference proteome</keyword>
<dbReference type="AlphaFoldDB" id="A0A336JQX1"/>
<dbReference type="Proteomes" id="UP000252631">
    <property type="component" value="Unassembled WGS sequence"/>
</dbReference>
<gene>
    <name evidence="2" type="ORF">BJ125_108141</name>
    <name evidence="3" type="ORF">SAMN05892882_108141</name>
</gene>
<proteinExistence type="predicted"/>